<accession>A0A1I0A5S8</accession>
<reference evidence="3 4" key="1">
    <citation type="submission" date="2016-10" db="EMBL/GenBank/DDBJ databases">
        <authorList>
            <person name="Varghese N."/>
            <person name="Submissions S."/>
        </authorList>
    </citation>
    <scope>NUCLEOTIDE SEQUENCE [LARGE SCALE GENOMIC DNA]</scope>
    <source>
        <strain evidence="1 4">CDM_1</strain>
        <strain evidence="3">CDM_6</strain>
    </source>
</reference>
<reference evidence="2" key="2">
    <citation type="submission" date="2016-10" db="EMBL/GenBank/DDBJ databases">
        <authorList>
            <person name="de Groot N.N."/>
        </authorList>
    </citation>
    <scope>NUCLEOTIDE SEQUENCE [LARGE SCALE GENOMIC DNA]</scope>
    <source>
        <strain evidence="2">CDM_6</strain>
    </source>
</reference>
<dbReference type="Proteomes" id="UP000324021">
    <property type="component" value="Unassembled WGS sequence"/>
</dbReference>
<dbReference type="Proteomes" id="UP000199320">
    <property type="component" value="Unassembled WGS sequence"/>
</dbReference>
<name>A0A1I0A5S8_9EURY</name>
<dbReference type="STRING" id="392421.SAMN04488694_102246"/>
<proteinExistence type="predicted"/>
<evidence type="ECO:0000313" key="2">
    <source>
        <dbReference type="EMBL" id="SES89473.1"/>
    </source>
</evidence>
<keyword evidence="3" id="KW-1185">Reference proteome</keyword>
<dbReference type="EMBL" id="FMZP01000001">
    <property type="protein sequence ID" value="SDC00500.1"/>
    <property type="molecule type" value="Genomic_DNA"/>
</dbReference>
<dbReference type="AlphaFoldDB" id="A0A1I0A5S8"/>
<gene>
    <name evidence="2" type="ORF">SAMN04488694_102246</name>
    <name evidence="1" type="ORF">SAMN05192552_1001103</name>
</gene>
<organism evidence="2 3">
    <name type="scientific">Natrinema hispanicum</name>
    <dbReference type="NCBI Taxonomy" id="392421"/>
    <lineage>
        <taxon>Archaea</taxon>
        <taxon>Methanobacteriati</taxon>
        <taxon>Methanobacteriota</taxon>
        <taxon>Stenosarchaea group</taxon>
        <taxon>Halobacteria</taxon>
        <taxon>Halobacteriales</taxon>
        <taxon>Natrialbaceae</taxon>
        <taxon>Natrinema</taxon>
    </lineage>
</organism>
<sequence>MLETAGSDLAVTEIVLLAHRTGSSGHSKRFMAVG</sequence>
<dbReference type="EMBL" id="FOIC01000002">
    <property type="protein sequence ID" value="SES89473.1"/>
    <property type="molecule type" value="Genomic_DNA"/>
</dbReference>
<evidence type="ECO:0000313" key="4">
    <source>
        <dbReference type="Proteomes" id="UP000324021"/>
    </source>
</evidence>
<protein>
    <submittedName>
        <fullName evidence="2">Uncharacterized protein</fullName>
    </submittedName>
</protein>
<evidence type="ECO:0000313" key="1">
    <source>
        <dbReference type="EMBL" id="SDC00500.1"/>
    </source>
</evidence>
<evidence type="ECO:0000313" key="3">
    <source>
        <dbReference type="Proteomes" id="UP000199320"/>
    </source>
</evidence>